<dbReference type="GO" id="GO:0060468">
    <property type="term" value="P:prevention of polyspermy"/>
    <property type="evidence" value="ECO:0007669"/>
    <property type="project" value="TreeGrafter"/>
</dbReference>
<dbReference type="GO" id="GO:0007339">
    <property type="term" value="P:binding of sperm to zona pellucida"/>
    <property type="evidence" value="ECO:0007669"/>
    <property type="project" value="TreeGrafter"/>
</dbReference>
<evidence type="ECO:0000313" key="5">
    <source>
        <dbReference type="Proteomes" id="UP000324632"/>
    </source>
</evidence>
<keyword evidence="5" id="KW-1185">Reference proteome</keyword>
<evidence type="ECO:0000313" key="4">
    <source>
        <dbReference type="EMBL" id="KAA0713446.1"/>
    </source>
</evidence>
<reference evidence="4 5" key="1">
    <citation type="journal article" date="2019" name="Mol. Ecol. Resour.">
        <title>Chromosome-level genome assembly of Triplophysa tibetana, a fish adapted to the harsh high-altitude environment of the Tibetan Plateau.</title>
        <authorList>
            <person name="Yang X."/>
            <person name="Liu H."/>
            <person name="Ma Z."/>
            <person name="Zou Y."/>
            <person name="Zou M."/>
            <person name="Mao Y."/>
            <person name="Li X."/>
            <person name="Wang H."/>
            <person name="Chen T."/>
            <person name="Wang W."/>
            <person name="Yang R."/>
        </authorList>
    </citation>
    <scope>NUCLEOTIDE SEQUENCE [LARGE SCALE GENOMIC DNA]</scope>
    <source>
        <strain evidence="4">TTIB1903HZAU</strain>
        <tissue evidence="4">Muscle</tissue>
    </source>
</reference>
<dbReference type="GO" id="GO:0035805">
    <property type="term" value="C:egg coat"/>
    <property type="evidence" value="ECO:0007669"/>
    <property type="project" value="TreeGrafter"/>
</dbReference>
<dbReference type="InterPro" id="IPR051148">
    <property type="entry name" value="Zona_Pellucida_Domain_gp"/>
</dbReference>
<evidence type="ECO:0000259" key="3">
    <source>
        <dbReference type="PROSITE" id="PS51034"/>
    </source>
</evidence>
<dbReference type="PROSITE" id="PS51034">
    <property type="entry name" value="ZP_2"/>
    <property type="match status" value="1"/>
</dbReference>
<dbReference type="InterPro" id="IPR055356">
    <property type="entry name" value="ZP-N"/>
</dbReference>
<sequence length="128" mass="14440">MVLAERVLAITLSVYFSNAQNPQPSWQMPQYQAGGLSFLPVLKEFAQRELHDPQQQCTRDGQFVLVVARDATLPRINLESIQLLEDDPSGQCAPVATTATFAFYQFPVRSCGTKMMVRHNRETVPVWV</sequence>
<dbReference type="PANTHER" id="PTHR23343:SF31">
    <property type="entry name" value="ZONA PELLUCIDA SPERM-BINDING PROTEIN 4"/>
    <property type="match status" value="1"/>
</dbReference>
<dbReference type="GO" id="GO:0032190">
    <property type="term" value="F:acrosin binding"/>
    <property type="evidence" value="ECO:0007669"/>
    <property type="project" value="TreeGrafter"/>
</dbReference>
<protein>
    <recommendedName>
        <fullName evidence="3">ZP domain-containing protein</fullName>
    </recommendedName>
</protein>
<name>A0A5A9NXM6_9TELE</name>
<comment type="caution">
    <text evidence="4">The sequence shown here is derived from an EMBL/GenBank/DDBJ whole genome shotgun (WGS) entry which is preliminary data.</text>
</comment>
<dbReference type="Pfam" id="PF23344">
    <property type="entry name" value="ZP-N"/>
    <property type="match status" value="1"/>
</dbReference>
<feature type="domain" description="ZP" evidence="3">
    <location>
        <begin position="56"/>
        <end position="128"/>
    </location>
</feature>
<dbReference type="EMBL" id="SOYY01000013">
    <property type="protein sequence ID" value="KAA0713446.1"/>
    <property type="molecule type" value="Genomic_DNA"/>
</dbReference>
<keyword evidence="2" id="KW-0732">Signal</keyword>
<evidence type="ECO:0000256" key="1">
    <source>
        <dbReference type="ARBA" id="ARBA00023180"/>
    </source>
</evidence>
<proteinExistence type="predicted"/>
<dbReference type="InterPro" id="IPR001507">
    <property type="entry name" value="ZP_dom"/>
</dbReference>
<keyword evidence="1" id="KW-0325">Glycoprotein</keyword>
<feature type="signal peptide" evidence="2">
    <location>
        <begin position="1"/>
        <end position="19"/>
    </location>
</feature>
<gene>
    <name evidence="4" type="ORF">E1301_Tti022199</name>
</gene>
<dbReference type="AlphaFoldDB" id="A0A5A9NXM6"/>
<dbReference type="PANTHER" id="PTHR23343">
    <property type="entry name" value="ZONA PELLUCIDA SPERM-BINDING PROTEIN"/>
    <property type="match status" value="1"/>
</dbReference>
<accession>A0A5A9NXM6</accession>
<dbReference type="GO" id="GO:0035804">
    <property type="term" value="F:structural constituent of egg coat"/>
    <property type="evidence" value="ECO:0007669"/>
    <property type="project" value="TreeGrafter"/>
</dbReference>
<feature type="chain" id="PRO_5022836166" description="ZP domain-containing protein" evidence="2">
    <location>
        <begin position="20"/>
        <end position="128"/>
    </location>
</feature>
<organism evidence="4 5">
    <name type="scientific">Triplophysa tibetana</name>
    <dbReference type="NCBI Taxonomy" id="1572043"/>
    <lineage>
        <taxon>Eukaryota</taxon>
        <taxon>Metazoa</taxon>
        <taxon>Chordata</taxon>
        <taxon>Craniata</taxon>
        <taxon>Vertebrata</taxon>
        <taxon>Euteleostomi</taxon>
        <taxon>Actinopterygii</taxon>
        <taxon>Neopterygii</taxon>
        <taxon>Teleostei</taxon>
        <taxon>Ostariophysi</taxon>
        <taxon>Cypriniformes</taxon>
        <taxon>Nemacheilidae</taxon>
        <taxon>Triplophysa</taxon>
    </lineage>
</organism>
<evidence type="ECO:0000256" key="2">
    <source>
        <dbReference type="SAM" id="SignalP"/>
    </source>
</evidence>
<dbReference type="Proteomes" id="UP000324632">
    <property type="component" value="Chromosome 13"/>
</dbReference>